<dbReference type="EMBL" id="AVOT02047608">
    <property type="protein sequence ID" value="MBW0542902.1"/>
    <property type="molecule type" value="Genomic_DNA"/>
</dbReference>
<reference evidence="1" key="1">
    <citation type="submission" date="2021-03" db="EMBL/GenBank/DDBJ databases">
        <title>Draft genome sequence of rust myrtle Austropuccinia psidii MF-1, a brazilian biotype.</title>
        <authorList>
            <person name="Quecine M.C."/>
            <person name="Pachon D.M.R."/>
            <person name="Bonatelli M.L."/>
            <person name="Correr F.H."/>
            <person name="Franceschini L.M."/>
            <person name="Leite T.F."/>
            <person name="Margarido G.R.A."/>
            <person name="Almeida C.A."/>
            <person name="Ferrarezi J.A."/>
            <person name="Labate C.A."/>
        </authorList>
    </citation>
    <scope>NUCLEOTIDE SEQUENCE</scope>
    <source>
        <strain evidence="1">MF-1</strain>
    </source>
</reference>
<comment type="caution">
    <text evidence="1">The sequence shown here is derived from an EMBL/GenBank/DDBJ whole genome shotgun (WGS) entry which is preliminary data.</text>
</comment>
<dbReference type="AlphaFoldDB" id="A0A9Q3FQT0"/>
<organism evidence="1 2">
    <name type="scientific">Austropuccinia psidii MF-1</name>
    <dbReference type="NCBI Taxonomy" id="1389203"/>
    <lineage>
        <taxon>Eukaryota</taxon>
        <taxon>Fungi</taxon>
        <taxon>Dikarya</taxon>
        <taxon>Basidiomycota</taxon>
        <taxon>Pucciniomycotina</taxon>
        <taxon>Pucciniomycetes</taxon>
        <taxon>Pucciniales</taxon>
        <taxon>Sphaerophragmiaceae</taxon>
        <taxon>Austropuccinia</taxon>
    </lineage>
</organism>
<evidence type="ECO:0000313" key="2">
    <source>
        <dbReference type="Proteomes" id="UP000765509"/>
    </source>
</evidence>
<dbReference type="OrthoDB" id="2502944at2759"/>
<protein>
    <submittedName>
        <fullName evidence="1">Uncharacterized protein</fullName>
    </submittedName>
</protein>
<name>A0A9Q3FQT0_9BASI</name>
<gene>
    <name evidence="1" type="ORF">O181_082617</name>
</gene>
<accession>A0A9Q3FQT0</accession>
<proteinExistence type="predicted"/>
<evidence type="ECO:0000313" key="1">
    <source>
        <dbReference type="EMBL" id="MBW0542902.1"/>
    </source>
</evidence>
<keyword evidence="2" id="KW-1185">Reference proteome</keyword>
<dbReference type="Proteomes" id="UP000765509">
    <property type="component" value="Unassembled WGS sequence"/>
</dbReference>
<sequence>MPDLRAEEPVKRTNLPRVLSEMPIDDILSYAKAEPLSSRQHPHLNDVELENLDEKISAKLKEIQMKSNERLAKGDAGEVGKWILREMIDDKLGLVKRRWLVARNEENEVELSVDLSELEAKTEQI</sequence>